<dbReference type="PANTHER" id="PTHR43194:SF2">
    <property type="entry name" value="PEROXISOMAL MEMBRANE PROTEIN LPX1"/>
    <property type="match status" value="1"/>
</dbReference>
<dbReference type="Proteomes" id="UP000294558">
    <property type="component" value="Unassembled WGS sequence"/>
</dbReference>
<dbReference type="AlphaFoldDB" id="A0A4R7I5X0"/>
<dbReference type="OrthoDB" id="63519at2"/>
<keyword evidence="3" id="KW-1185">Reference proteome</keyword>
<dbReference type="Pfam" id="PF12697">
    <property type="entry name" value="Abhydrolase_6"/>
    <property type="match status" value="1"/>
</dbReference>
<protein>
    <submittedName>
        <fullName evidence="2">Pimeloyl-ACP methyl ester carboxylesterase</fullName>
    </submittedName>
</protein>
<feature type="domain" description="AB hydrolase-1" evidence="1">
    <location>
        <begin position="28"/>
        <end position="255"/>
    </location>
</feature>
<dbReference type="SUPFAM" id="SSF53474">
    <property type="entry name" value="alpha/beta-Hydrolases"/>
    <property type="match status" value="1"/>
</dbReference>
<dbReference type="RefSeq" id="WP_133870467.1">
    <property type="nucleotide sequence ID" value="NZ_SOAU01000001.1"/>
</dbReference>
<dbReference type="InterPro" id="IPR029058">
    <property type="entry name" value="AB_hydrolase_fold"/>
</dbReference>
<dbReference type="InterPro" id="IPR050228">
    <property type="entry name" value="Carboxylesterase_BioH"/>
</dbReference>
<reference evidence="2 3" key="1">
    <citation type="submission" date="2019-03" db="EMBL/GenBank/DDBJ databases">
        <title>Sequencing the genomes of 1000 actinobacteria strains.</title>
        <authorList>
            <person name="Klenk H.-P."/>
        </authorList>
    </citation>
    <scope>NUCLEOTIDE SEQUENCE [LARGE SCALE GENOMIC DNA]</scope>
    <source>
        <strain evidence="2 3">DSM 18936</strain>
    </source>
</reference>
<dbReference type="PANTHER" id="PTHR43194">
    <property type="entry name" value="HYDROLASE ALPHA/BETA FOLD FAMILY"/>
    <property type="match status" value="1"/>
</dbReference>
<dbReference type="EMBL" id="SOAU01000001">
    <property type="protein sequence ID" value="TDT18236.1"/>
    <property type="molecule type" value="Genomic_DNA"/>
</dbReference>
<evidence type="ECO:0000313" key="2">
    <source>
        <dbReference type="EMBL" id="TDT18236.1"/>
    </source>
</evidence>
<accession>A0A4R7I5X0</accession>
<evidence type="ECO:0000313" key="3">
    <source>
        <dbReference type="Proteomes" id="UP000294558"/>
    </source>
</evidence>
<name>A0A4R7I5X0_9ACTN</name>
<dbReference type="GO" id="GO:0003824">
    <property type="term" value="F:catalytic activity"/>
    <property type="evidence" value="ECO:0007669"/>
    <property type="project" value="UniProtKB-ARBA"/>
</dbReference>
<organism evidence="2 3">
    <name type="scientific">Ilumatobacter fluminis</name>
    <dbReference type="NCBI Taxonomy" id="467091"/>
    <lineage>
        <taxon>Bacteria</taxon>
        <taxon>Bacillati</taxon>
        <taxon>Actinomycetota</taxon>
        <taxon>Acidimicrobiia</taxon>
        <taxon>Acidimicrobiales</taxon>
        <taxon>Ilumatobacteraceae</taxon>
        <taxon>Ilumatobacter</taxon>
    </lineage>
</organism>
<dbReference type="Gene3D" id="3.40.50.1820">
    <property type="entry name" value="alpha/beta hydrolase"/>
    <property type="match status" value="1"/>
</dbReference>
<sequence>MNWTESDVVVDGVSLHVRRGGNPDGPTVVCAHGFSDDGNCWSRLADRIGDRYEVIAVDARNHGRSDRGAADWEGLAADLAGVVDALALERPTLLGHSLGATTVALVAARRPDLVGRVVLEDPPWRLEQAPLGADELAGVTAWVASLDGRSVDELREMGRRQHPNWPDEEFDSWAPAKLGLGPRSVEHLVPIDWRSVVPAIEAPALLVLGEVELGAIASPEVAHAVSNLHGDVGVVTIEGAGHNIRRERLDAYVDAVAGFLR</sequence>
<evidence type="ECO:0000259" key="1">
    <source>
        <dbReference type="Pfam" id="PF12697"/>
    </source>
</evidence>
<proteinExistence type="predicted"/>
<dbReference type="InterPro" id="IPR000073">
    <property type="entry name" value="AB_hydrolase_1"/>
</dbReference>
<gene>
    <name evidence="2" type="ORF">BDK89_3854</name>
</gene>
<comment type="caution">
    <text evidence="2">The sequence shown here is derived from an EMBL/GenBank/DDBJ whole genome shotgun (WGS) entry which is preliminary data.</text>
</comment>